<accession>A0A2P5AY76</accession>
<evidence type="ECO:0000313" key="2">
    <source>
        <dbReference type="Proteomes" id="UP000237105"/>
    </source>
</evidence>
<comment type="caution">
    <text evidence="1">The sequence shown here is derived from an EMBL/GenBank/DDBJ whole genome shotgun (WGS) entry which is preliminary data.</text>
</comment>
<organism evidence="1 2">
    <name type="scientific">Parasponia andersonii</name>
    <name type="common">Sponia andersonii</name>
    <dbReference type="NCBI Taxonomy" id="3476"/>
    <lineage>
        <taxon>Eukaryota</taxon>
        <taxon>Viridiplantae</taxon>
        <taxon>Streptophyta</taxon>
        <taxon>Embryophyta</taxon>
        <taxon>Tracheophyta</taxon>
        <taxon>Spermatophyta</taxon>
        <taxon>Magnoliopsida</taxon>
        <taxon>eudicotyledons</taxon>
        <taxon>Gunneridae</taxon>
        <taxon>Pentapetalae</taxon>
        <taxon>rosids</taxon>
        <taxon>fabids</taxon>
        <taxon>Rosales</taxon>
        <taxon>Cannabaceae</taxon>
        <taxon>Parasponia</taxon>
    </lineage>
</organism>
<protein>
    <submittedName>
        <fullName evidence="1">Uncharacterized protein</fullName>
    </submittedName>
</protein>
<dbReference type="AlphaFoldDB" id="A0A2P5AY76"/>
<gene>
    <name evidence="1" type="ORF">PanWU01x14_289300</name>
</gene>
<keyword evidence="2" id="KW-1185">Reference proteome</keyword>
<dbReference type="Proteomes" id="UP000237105">
    <property type="component" value="Unassembled WGS sequence"/>
</dbReference>
<name>A0A2P5AY76_PARAD</name>
<feature type="non-terminal residue" evidence="1">
    <location>
        <position position="1"/>
    </location>
</feature>
<dbReference type="EMBL" id="JXTB01000414">
    <property type="protein sequence ID" value="PON41485.1"/>
    <property type="molecule type" value="Genomic_DNA"/>
</dbReference>
<evidence type="ECO:0000313" key="1">
    <source>
        <dbReference type="EMBL" id="PON41485.1"/>
    </source>
</evidence>
<reference evidence="2" key="1">
    <citation type="submission" date="2016-06" db="EMBL/GenBank/DDBJ databases">
        <title>Parallel loss of symbiosis genes in relatives of nitrogen-fixing non-legume Parasponia.</title>
        <authorList>
            <person name="Van Velzen R."/>
            <person name="Holmer R."/>
            <person name="Bu F."/>
            <person name="Rutten L."/>
            <person name="Van Zeijl A."/>
            <person name="Liu W."/>
            <person name="Santuari L."/>
            <person name="Cao Q."/>
            <person name="Sharma T."/>
            <person name="Shen D."/>
            <person name="Roswanjaya Y."/>
            <person name="Wardhani T."/>
            <person name="Kalhor M.S."/>
            <person name="Jansen J."/>
            <person name="Van den Hoogen J."/>
            <person name="Gungor B."/>
            <person name="Hartog M."/>
            <person name="Hontelez J."/>
            <person name="Verver J."/>
            <person name="Yang W.-C."/>
            <person name="Schijlen E."/>
            <person name="Repin R."/>
            <person name="Schilthuizen M."/>
            <person name="Schranz E."/>
            <person name="Heidstra R."/>
            <person name="Miyata K."/>
            <person name="Fedorova E."/>
            <person name="Kohlen W."/>
            <person name="Bisseling T."/>
            <person name="Smit S."/>
            <person name="Geurts R."/>
        </authorList>
    </citation>
    <scope>NUCLEOTIDE SEQUENCE [LARGE SCALE GENOMIC DNA]</scope>
    <source>
        <strain evidence="2">cv. WU1-14</strain>
    </source>
</reference>
<sequence>TNISGTSKPKEKNNKSFRAICEEDNEMIVSRSFSYIFRNDPTSGSH</sequence>
<proteinExistence type="predicted"/>